<organism evidence="2 3">
    <name type="scientific">Chryseobacterium suipulveris</name>
    <dbReference type="NCBI Taxonomy" id="2929800"/>
    <lineage>
        <taxon>Bacteria</taxon>
        <taxon>Pseudomonadati</taxon>
        <taxon>Bacteroidota</taxon>
        <taxon>Flavobacteriia</taxon>
        <taxon>Flavobacteriales</taxon>
        <taxon>Weeksellaceae</taxon>
        <taxon>Chryseobacterium group</taxon>
        <taxon>Chryseobacterium</taxon>
    </lineage>
</organism>
<accession>A0ABY4BVM9</accession>
<reference evidence="2 3" key="1">
    <citation type="submission" date="2022-03" db="EMBL/GenBank/DDBJ databases">
        <title>Chryseobacterium sp. isolated from particulate matters in swine house.</title>
        <authorList>
            <person name="Won M."/>
            <person name="Kim S.-J."/>
            <person name="Kwon S.-W."/>
        </authorList>
    </citation>
    <scope>NUCLEOTIDE SEQUENCE [LARGE SCALE GENOMIC DNA]</scope>
    <source>
        <strain evidence="2 3">SC2-2</strain>
    </source>
</reference>
<sequence>MKKSTLIFFFTFFSCFSFAQQADSVFTRSKLIAFSPSKFGDYDVNGINFGVLDAYHQQKIMA</sequence>
<dbReference type="Proteomes" id="UP000831460">
    <property type="component" value="Chromosome"/>
</dbReference>
<proteinExistence type="predicted"/>
<gene>
    <name evidence="2" type="ORF">MTP09_03710</name>
</gene>
<keyword evidence="3" id="KW-1185">Reference proteome</keyword>
<name>A0ABY4BVM9_9FLAO</name>
<evidence type="ECO:0000256" key="1">
    <source>
        <dbReference type="SAM" id="SignalP"/>
    </source>
</evidence>
<evidence type="ECO:0000313" key="2">
    <source>
        <dbReference type="EMBL" id="UOE41756.1"/>
    </source>
</evidence>
<feature type="chain" id="PRO_5045935776" evidence="1">
    <location>
        <begin position="20"/>
        <end position="62"/>
    </location>
</feature>
<dbReference type="PROSITE" id="PS51257">
    <property type="entry name" value="PROKAR_LIPOPROTEIN"/>
    <property type="match status" value="1"/>
</dbReference>
<dbReference type="EMBL" id="CP094532">
    <property type="protein sequence ID" value="UOE41756.1"/>
    <property type="molecule type" value="Genomic_DNA"/>
</dbReference>
<protein>
    <submittedName>
        <fullName evidence="2">Uncharacterized protein</fullName>
    </submittedName>
</protein>
<dbReference type="RefSeq" id="WP_243550667.1">
    <property type="nucleotide sequence ID" value="NZ_CP094532.1"/>
</dbReference>
<keyword evidence="1" id="KW-0732">Signal</keyword>
<evidence type="ECO:0000313" key="3">
    <source>
        <dbReference type="Proteomes" id="UP000831460"/>
    </source>
</evidence>
<feature type="signal peptide" evidence="1">
    <location>
        <begin position="1"/>
        <end position="19"/>
    </location>
</feature>